<dbReference type="Proteomes" id="UP000712600">
    <property type="component" value="Unassembled WGS sequence"/>
</dbReference>
<dbReference type="AlphaFoldDB" id="A0A8S9MX21"/>
<sequence>MKRNNRSPRNFLVSPRPGRQIVDGIPYRDEKWREHFFIFEFTRGVLPCLTIVEDLSKFFIELLQSKIPRREVQADLWHWRTVQLLMRIRKLENCATSHAYPSLMDRLDRRMSRRSMFRPAKSTQEKDALGSSSLIPIID</sequence>
<dbReference type="EMBL" id="QGKX02002183">
    <property type="protein sequence ID" value="KAF3485952.1"/>
    <property type="molecule type" value="Genomic_DNA"/>
</dbReference>
<comment type="caution">
    <text evidence="2">The sequence shown here is derived from an EMBL/GenBank/DDBJ whole genome shotgun (WGS) entry which is preliminary data.</text>
</comment>
<proteinExistence type="predicted"/>
<accession>A0A8S9MX21</accession>
<name>A0A8S9MX21_BRACR</name>
<organism evidence="2 3">
    <name type="scientific">Brassica cretica</name>
    <name type="common">Mustard</name>
    <dbReference type="NCBI Taxonomy" id="69181"/>
    <lineage>
        <taxon>Eukaryota</taxon>
        <taxon>Viridiplantae</taxon>
        <taxon>Streptophyta</taxon>
        <taxon>Embryophyta</taxon>
        <taxon>Tracheophyta</taxon>
        <taxon>Spermatophyta</taxon>
        <taxon>Magnoliopsida</taxon>
        <taxon>eudicotyledons</taxon>
        <taxon>Gunneridae</taxon>
        <taxon>Pentapetalae</taxon>
        <taxon>rosids</taxon>
        <taxon>malvids</taxon>
        <taxon>Brassicales</taxon>
        <taxon>Brassicaceae</taxon>
        <taxon>Brassiceae</taxon>
        <taxon>Brassica</taxon>
    </lineage>
</organism>
<reference evidence="2" key="1">
    <citation type="submission" date="2019-12" db="EMBL/GenBank/DDBJ databases">
        <title>Genome sequencing and annotation of Brassica cretica.</title>
        <authorList>
            <person name="Studholme D.J."/>
            <person name="Sarris P."/>
        </authorList>
    </citation>
    <scope>NUCLEOTIDE SEQUENCE</scope>
    <source>
        <strain evidence="2">PFS-109/04</strain>
        <tissue evidence="2">Leaf</tissue>
    </source>
</reference>
<evidence type="ECO:0000313" key="2">
    <source>
        <dbReference type="EMBL" id="KAF3485952.1"/>
    </source>
</evidence>
<evidence type="ECO:0000256" key="1">
    <source>
        <dbReference type="SAM" id="MobiDB-lite"/>
    </source>
</evidence>
<protein>
    <submittedName>
        <fullName evidence="2">Uncharacterized protein</fullName>
    </submittedName>
</protein>
<feature type="compositionally biased region" description="Polar residues" evidence="1">
    <location>
        <begin position="130"/>
        <end position="139"/>
    </location>
</feature>
<gene>
    <name evidence="2" type="ORF">F2Q69_00055389</name>
</gene>
<evidence type="ECO:0000313" key="3">
    <source>
        <dbReference type="Proteomes" id="UP000712600"/>
    </source>
</evidence>
<feature type="region of interest" description="Disordered" evidence="1">
    <location>
        <begin position="116"/>
        <end position="139"/>
    </location>
</feature>